<dbReference type="Pfam" id="PF00669">
    <property type="entry name" value="Flagellin_N"/>
    <property type="match status" value="1"/>
</dbReference>
<accession>A0A6M5YVE7</accession>
<organism evidence="6 7">
    <name type="scientific">Frigoriglobus tundricola</name>
    <dbReference type="NCBI Taxonomy" id="2774151"/>
    <lineage>
        <taxon>Bacteria</taxon>
        <taxon>Pseudomonadati</taxon>
        <taxon>Planctomycetota</taxon>
        <taxon>Planctomycetia</taxon>
        <taxon>Gemmatales</taxon>
        <taxon>Gemmataceae</taxon>
        <taxon>Frigoriglobus</taxon>
    </lineage>
</organism>
<evidence type="ECO:0000259" key="4">
    <source>
        <dbReference type="Pfam" id="PF00669"/>
    </source>
</evidence>
<evidence type="ECO:0000256" key="3">
    <source>
        <dbReference type="RuleBase" id="RU362073"/>
    </source>
</evidence>
<feature type="domain" description="Flagellin N-terminal" evidence="4">
    <location>
        <begin position="5"/>
        <end position="143"/>
    </location>
</feature>
<evidence type="ECO:0000256" key="2">
    <source>
        <dbReference type="ARBA" id="ARBA00023143"/>
    </source>
</evidence>
<protein>
    <recommendedName>
        <fullName evidence="3">Flagellin</fullName>
    </recommendedName>
</protein>
<dbReference type="InterPro" id="IPR001492">
    <property type="entry name" value="Flagellin"/>
</dbReference>
<comment type="subcellular location">
    <subcellularLocation>
        <location evidence="3">Secreted</location>
    </subcellularLocation>
    <subcellularLocation>
        <location evidence="3">Bacterial flagellum</location>
    </subcellularLocation>
</comment>
<dbReference type="InterPro" id="IPR046358">
    <property type="entry name" value="Flagellin_C"/>
</dbReference>
<sequence length="497" mass="48535">MSLSIVNNIASLNAQTALNNTNNNLNTSLQRLSTGLKINNGADGPAAYVIGQQQQAQISGLNTAIDNTNQAVSVVQTAEGALSEVNSLLTQIRGIALNSANSGVNNSTALAANQAQINNAIATINSIAKTTTINGKNLLDGSAAISGTADTTNAAGVSNIQTGSNTSAGTYVVTVGPQGTGGSDVGVASNGSSLTTSGTLTLVGGGLTNGVTVSLDAGDNVNTSATKIQQALDSSTAQGGGAGKFAVSVTGGQITIASNVLGSSQITATADSAATGNVTGFTAGQTSTAGVALAATVSYNGGAAVNATVTAGPGGLNNQLSFGGANGLNFAVNVANGQTAAAASASTITVTDNSLVFQTGANANQTAKVSIANTQASALGTGVTGLNNANTTSLASIDVTTQAGAQDAIKVVDASISQVSSLSGTLGAFQTNTLQANATNLQNALTNTTSANSVITDTNFTSEIANFTRLQTQLQAGATVLGNANQTTQLIAKLLQG</sequence>
<dbReference type="EMBL" id="CP053452">
    <property type="protein sequence ID" value="QJW98005.1"/>
    <property type="molecule type" value="Genomic_DNA"/>
</dbReference>
<dbReference type="Gene3D" id="1.20.1330.10">
    <property type="entry name" value="f41 fragment of flagellin, N-terminal domain"/>
    <property type="match status" value="2"/>
</dbReference>
<dbReference type="GO" id="GO:0005198">
    <property type="term" value="F:structural molecule activity"/>
    <property type="evidence" value="ECO:0007669"/>
    <property type="project" value="UniProtKB-UniRule"/>
</dbReference>
<dbReference type="RefSeq" id="WP_171473278.1">
    <property type="nucleotide sequence ID" value="NZ_CP053452.2"/>
</dbReference>
<dbReference type="PANTHER" id="PTHR42792:SF2">
    <property type="entry name" value="FLAGELLIN"/>
    <property type="match status" value="1"/>
</dbReference>
<dbReference type="Pfam" id="PF00700">
    <property type="entry name" value="Flagellin_C"/>
    <property type="match status" value="1"/>
</dbReference>
<dbReference type="Gene3D" id="2.60.40.4390">
    <property type="match status" value="1"/>
</dbReference>
<dbReference type="PANTHER" id="PTHR42792">
    <property type="entry name" value="FLAGELLIN"/>
    <property type="match status" value="1"/>
</dbReference>
<feature type="domain" description="Flagellin C-terminal" evidence="5">
    <location>
        <begin position="409"/>
        <end position="495"/>
    </location>
</feature>
<dbReference type="GO" id="GO:0009288">
    <property type="term" value="C:bacterial-type flagellum"/>
    <property type="evidence" value="ECO:0007669"/>
    <property type="project" value="UniProtKB-SubCell"/>
</dbReference>
<reference evidence="7" key="1">
    <citation type="submission" date="2020-05" db="EMBL/GenBank/DDBJ databases">
        <title>Frigoriglobus tundricola gen. nov., sp. nov., a psychrotolerant cellulolytic planctomycete of the family Gemmataceae with two divergent copies of 16S rRNA gene.</title>
        <authorList>
            <person name="Kulichevskaya I.S."/>
            <person name="Ivanova A.A."/>
            <person name="Naumoff D.G."/>
            <person name="Beletsky A.V."/>
            <person name="Rijpstra W.I.C."/>
            <person name="Sinninghe Damste J.S."/>
            <person name="Mardanov A.V."/>
            <person name="Ravin N.V."/>
            <person name="Dedysh S.N."/>
        </authorList>
    </citation>
    <scope>NUCLEOTIDE SEQUENCE [LARGE SCALE GENOMIC DNA]</scope>
    <source>
        <strain evidence="7">PL17</strain>
    </source>
</reference>
<evidence type="ECO:0000256" key="1">
    <source>
        <dbReference type="ARBA" id="ARBA00005709"/>
    </source>
</evidence>
<dbReference type="Gene3D" id="6.10.10.10">
    <property type="entry name" value="Flagellar export chaperone, C-terminal domain"/>
    <property type="match status" value="1"/>
</dbReference>
<evidence type="ECO:0000259" key="5">
    <source>
        <dbReference type="Pfam" id="PF00700"/>
    </source>
</evidence>
<evidence type="ECO:0000313" key="6">
    <source>
        <dbReference type="EMBL" id="QJW98005.1"/>
    </source>
</evidence>
<keyword evidence="6" id="KW-0969">Cilium</keyword>
<evidence type="ECO:0000313" key="7">
    <source>
        <dbReference type="Proteomes" id="UP000503447"/>
    </source>
</evidence>
<dbReference type="AlphaFoldDB" id="A0A6M5YVE7"/>
<dbReference type="InterPro" id="IPR001029">
    <property type="entry name" value="Flagellin_N"/>
</dbReference>
<comment type="function">
    <text evidence="3">Flagellin is the subunit protein which polymerizes to form the filaments of bacterial flagella.</text>
</comment>
<gene>
    <name evidence="6" type="ORF">FTUN_5585</name>
</gene>
<dbReference type="SUPFAM" id="SSF64518">
    <property type="entry name" value="Phase 1 flagellin"/>
    <property type="match status" value="1"/>
</dbReference>
<name>A0A6M5YVE7_9BACT</name>
<dbReference type="PRINTS" id="PR00207">
    <property type="entry name" value="FLAGELLIN"/>
</dbReference>
<proteinExistence type="inferred from homology"/>
<keyword evidence="6" id="KW-0966">Cell projection</keyword>
<dbReference type="Proteomes" id="UP000503447">
    <property type="component" value="Chromosome"/>
</dbReference>
<dbReference type="KEGG" id="ftj:FTUN_5585"/>
<keyword evidence="3" id="KW-0964">Secreted</keyword>
<keyword evidence="6" id="KW-0282">Flagellum</keyword>
<dbReference type="InterPro" id="IPR042187">
    <property type="entry name" value="Flagellin_C_sub2"/>
</dbReference>
<comment type="similarity">
    <text evidence="1 3">Belongs to the bacterial flagellin family.</text>
</comment>
<keyword evidence="2 3" id="KW-0975">Bacterial flagellum</keyword>
<keyword evidence="7" id="KW-1185">Reference proteome</keyword>
<dbReference type="GO" id="GO:0005576">
    <property type="term" value="C:extracellular region"/>
    <property type="evidence" value="ECO:0007669"/>
    <property type="project" value="UniProtKB-SubCell"/>
</dbReference>